<protein>
    <submittedName>
        <fullName evidence="1">Uncharacterized protein</fullName>
    </submittedName>
</protein>
<reference evidence="1" key="1">
    <citation type="journal article" date="2019" name="MBio">
        <title>Virus Genomes from Deep Sea Sediments Expand the Ocean Megavirome and Support Independent Origins of Viral Gigantism.</title>
        <authorList>
            <person name="Backstrom D."/>
            <person name="Yutin N."/>
            <person name="Jorgensen S.L."/>
            <person name="Dharamshi J."/>
            <person name="Homa F."/>
            <person name="Zaremba-Niedwiedzka K."/>
            <person name="Spang A."/>
            <person name="Wolf Y.I."/>
            <person name="Koonin E.V."/>
            <person name="Ettema T.J."/>
        </authorList>
    </citation>
    <scope>NUCLEOTIDE SEQUENCE</scope>
</reference>
<organism evidence="1">
    <name type="scientific">Mimivirus LCMiAC02</name>
    <dbReference type="NCBI Taxonomy" id="2506609"/>
    <lineage>
        <taxon>Viruses</taxon>
        <taxon>Varidnaviria</taxon>
        <taxon>Bamfordvirae</taxon>
        <taxon>Nucleocytoviricota</taxon>
        <taxon>Megaviricetes</taxon>
        <taxon>Imitervirales</taxon>
        <taxon>Mimiviridae</taxon>
        <taxon>Klosneuvirinae</taxon>
    </lineage>
</organism>
<proteinExistence type="predicted"/>
<gene>
    <name evidence="1" type="ORF">LCMiAC02_02910</name>
</gene>
<dbReference type="EMBL" id="MK500409">
    <property type="protein sequence ID" value="QBK89196.1"/>
    <property type="molecule type" value="Genomic_DNA"/>
</dbReference>
<accession>A0A481Z450</accession>
<name>A0A481Z450_9VIRU</name>
<sequence>MDRLTKKRRKLTQINVQKIHGEREIIIYFAKFCHGKTFVEYDGKQFFDVWRCHKNNVYKFNENLKILNNLIMKGENNLSELELQNLEGLFDTKNKIFFDSMYKKFNDKSLIELIQLRKNKSNEYITHKLKRNRLEAYNYLLMGDLTTQEKRYIEEENSKNFNMSNTTIFVIKGKEFEFPLELLNIIFQYIPLKNKKGKVCRLNIIGQVGPDWYCTGLYSSSDIKLKIKTNAKILKIPYLVLKYITKIDITYGRWGFAQFEKYFKNVNIIQNIKSLTINCNHNMVDFNKRMDKHIFGKCTSLTIRQCRNTILSKKCFPRVTKLSLYGKRSHNFSDINTNAKESSLFLQQIETINITYNCTTIVDIIKNYNNNYIPGNIMKYTLNLKKIVLIVREVGISLTKRNNYINDVKYLTDNIIKYPSGWTLKLKEIKIIIQNLNKNIRESVDLKNLISMIIKWGDMIMSANNTNLEKLIIKSTMINFKKILYSDEIFTNNCNQSNFDIKWDRNNMPMFNKNFELNNILQIPDNYANLNETSQKKCLLFDVFLMDKIEKMKTEIYFPHKFNIENVYRILSILNKWIQNNAFSRTSNLQEVKIKIYSSFDNDNISLQNIYMYTNNKMNCKKDNNTFIWTKNNFYNLLWHV</sequence>
<evidence type="ECO:0000313" key="1">
    <source>
        <dbReference type="EMBL" id="QBK89196.1"/>
    </source>
</evidence>